<dbReference type="GO" id="GO:0005375">
    <property type="term" value="F:copper ion transmembrane transporter activity"/>
    <property type="evidence" value="ECO:0007669"/>
    <property type="project" value="UniProtKB-UniRule"/>
</dbReference>
<dbReference type="GO" id="GO:0005886">
    <property type="term" value="C:plasma membrane"/>
    <property type="evidence" value="ECO:0007669"/>
    <property type="project" value="TreeGrafter"/>
</dbReference>
<sequence length="193" mass="20962">MSFLSLAARHESMPTDAAAGALDSGMGDGHASMDMTTPATAASGHEGMMFMVFQNMMDTPLYAEAWTPRTTAQYAATCFFLFILAVFVRAVVALKVQLEARWHAAQMSQRLDTVSSKSLEDPRYTREQHHLAVSPWNLKVDPVRAALDVVTVGVGYLLMLAVMTMNVGYFLSVLAGVFSSSLAFGRFSTGAQH</sequence>
<keyword evidence="4" id="KW-0813">Transport</keyword>
<keyword evidence="6" id="KW-1185">Reference proteome</keyword>
<keyword evidence="3 4" id="KW-0472">Membrane</keyword>
<dbReference type="STRING" id="1283841.A0A084Q9C7"/>
<keyword evidence="4" id="KW-0406">Ion transport</keyword>
<gene>
    <name evidence="5" type="ORF">S40285_07367</name>
</gene>
<comment type="similarity">
    <text evidence="4">Belongs to the copper transporter (Ctr) (TC 1.A.56) family. SLC31A subfamily.</text>
</comment>
<evidence type="ECO:0000256" key="4">
    <source>
        <dbReference type="RuleBase" id="RU367022"/>
    </source>
</evidence>
<dbReference type="PANTHER" id="PTHR12483:SF120">
    <property type="entry name" value="HIGH-AFFINITY COPPER TRANSPORTER CTRA2"/>
    <property type="match status" value="1"/>
</dbReference>
<proteinExistence type="inferred from homology"/>
<dbReference type="Proteomes" id="UP000028524">
    <property type="component" value="Unassembled WGS sequence"/>
</dbReference>
<reference evidence="5 6" key="1">
    <citation type="journal article" date="2014" name="BMC Genomics">
        <title>Comparative genome sequencing reveals chemotype-specific gene clusters in the toxigenic black mold Stachybotrys.</title>
        <authorList>
            <person name="Semeiks J."/>
            <person name="Borek D."/>
            <person name="Otwinowski Z."/>
            <person name="Grishin N.V."/>
        </authorList>
    </citation>
    <scope>NUCLEOTIDE SEQUENCE [LARGE SCALE GENOMIC DNA]</scope>
    <source>
        <strain evidence="5 6">IBT 40285</strain>
    </source>
</reference>
<dbReference type="OrthoDB" id="73901at2759"/>
<feature type="transmembrane region" description="Helical" evidence="4">
    <location>
        <begin position="72"/>
        <end position="92"/>
    </location>
</feature>
<evidence type="ECO:0000256" key="3">
    <source>
        <dbReference type="ARBA" id="ARBA00023136"/>
    </source>
</evidence>
<protein>
    <recommendedName>
        <fullName evidence="4">Copper transport protein</fullName>
    </recommendedName>
</protein>
<dbReference type="EMBL" id="KL660912">
    <property type="protein sequence ID" value="KFA60562.1"/>
    <property type="molecule type" value="Genomic_DNA"/>
</dbReference>
<accession>A0A084Q9C7</accession>
<dbReference type="PANTHER" id="PTHR12483">
    <property type="entry name" value="SOLUTE CARRIER FAMILY 31 COPPER TRANSPORTERS"/>
    <property type="match status" value="1"/>
</dbReference>
<comment type="subcellular location">
    <subcellularLocation>
        <location evidence="4">Membrane</location>
        <topology evidence="4">Multi-pass membrane protein</topology>
    </subcellularLocation>
</comment>
<dbReference type="HOGENOM" id="CLU_090404_1_1_1"/>
<dbReference type="InParanoid" id="A0A084Q9C7"/>
<keyword evidence="1 4" id="KW-0812">Transmembrane</keyword>
<keyword evidence="4" id="KW-0186">Copper</keyword>
<dbReference type="OMA" id="PIPWRFS"/>
<keyword evidence="4" id="KW-0187">Copper transport</keyword>
<keyword evidence="2 4" id="KW-1133">Transmembrane helix</keyword>
<name>A0A084Q9C7_STAC4</name>
<dbReference type="InterPro" id="IPR007274">
    <property type="entry name" value="Cop_transporter"/>
</dbReference>
<dbReference type="Pfam" id="PF04145">
    <property type="entry name" value="Ctr"/>
    <property type="match status" value="1"/>
</dbReference>
<dbReference type="AlphaFoldDB" id="A0A084Q9C7"/>
<evidence type="ECO:0000256" key="1">
    <source>
        <dbReference type="ARBA" id="ARBA00022692"/>
    </source>
</evidence>
<organism evidence="5 6">
    <name type="scientific">Stachybotrys chlorohalonatus (strain IBT 40285)</name>
    <dbReference type="NCBI Taxonomy" id="1283841"/>
    <lineage>
        <taxon>Eukaryota</taxon>
        <taxon>Fungi</taxon>
        <taxon>Dikarya</taxon>
        <taxon>Ascomycota</taxon>
        <taxon>Pezizomycotina</taxon>
        <taxon>Sordariomycetes</taxon>
        <taxon>Hypocreomycetidae</taxon>
        <taxon>Hypocreales</taxon>
        <taxon>Stachybotryaceae</taxon>
        <taxon>Stachybotrys</taxon>
    </lineage>
</organism>
<evidence type="ECO:0000256" key="2">
    <source>
        <dbReference type="ARBA" id="ARBA00022989"/>
    </source>
</evidence>
<evidence type="ECO:0000313" key="6">
    <source>
        <dbReference type="Proteomes" id="UP000028524"/>
    </source>
</evidence>
<evidence type="ECO:0000313" key="5">
    <source>
        <dbReference type="EMBL" id="KFA60562.1"/>
    </source>
</evidence>